<keyword evidence="8 13" id="KW-0812">Transmembrane</keyword>
<keyword evidence="5" id="KW-0813">Transport</keyword>
<evidence type="ECO:0000256" key="1">
    <source>
        <dbReference type="ARBA" id="ARBA00003408"/>
    </source>
</evidence>
<dbReference type="Pfam" id="PF01554">
    <property type="entry name" value="MatE"/>
    <property type="match status" value="2"/>
</dbReference>
<comment type="function">
    <text evidence="1">Multidrug efflux pump.</text>
</comment>
<gene>
    <name evidence="14" type="primary">mepA_7</name>
    <name evidence="14" type="ORF">CLFO_42260</name>
</gene>
<dbReference type="InterPro" id="IPR050222">
    <property type="entry name" value="MATE_MdtK"/>
</dbReference>
<dbReference type="GO" id="GO:0006811">
    <property type="term" value="P:monoatomic ion transport"/>
    <property type="evidence" value="ECO:0007669"/>
    <property type="project" value="UniProtKB-KW"/>
</dbReference>
<dbReference type="GO" id="GO:0015297">
    <property type="term" value="F:antiporter activity"/>
    <property type="evidence" value="ECO:0007669"/>
    <property type="project" value="UniProtKB-KW"/>
</dbReference>
<comment type="subcellular location">
    <subcellularLocation>
        <location evidence="2">Cell membrane</location>
        <topology evidence="2">Multi-pass membrane protein</topology>
    </subcellularLocation>
</comment>
<evidence type="ECO:0000313" key="15">
    <source>
        <dbReference type="Proteomes" id="UP000192478"/>
    </source>
</evidence>
<feature type="transmembrane region" description="Helical" evidence="13">
    <location>
        <begin position="152"/>
        <end position="174"/>
    </location>
</feature>
<evidence type="ECO:0000256" key="2">
    <source>
        <dbReference type="ARBA" id="ARBA00004651"/>
    </source>
</evidence>
<accession>A0AAC9WKJ7</accession>
<evidence type="ECO:0000313" key="14">
    <source>
        <dbReference type="EMBL" id="ARE89745.1"/>
    </source>
</evidence>
<organism evidence="14 15">
    <name type="scientific">Clostridium formicaceticum</name>
    <dbReference type="NCBI Taxonomy" id="1497"/>
    <lineage>
        <taxon>Bacteria</taxon>
        <taxon>Bacillati</taxon>
        <taxon>Bacillota</taxon>
        <taxon>Clostridia</taxon>
        <taxon>Eubacteriales</taxon>
        <taxon>Clostridiaceae</taxon>
        <taxon>Clostridium</taxon>
    </lineage>
</organism>
<dbReference type="NCBIfam" id="TIGR00797">
    <property type="entry name" value="matE"/>
    <property type="match status" value="1"/>
</dbReference>
<keyword evidence="6" id="KW-0050">Antiport</keyword>
<feature type="transmembrane region" description="Helical" evidence="13">
    <location>
        <begin position="383"/>
        <end position="402"/>
    </location>
</feature>
<dbReference type="AlphaFoldDB" id="A0AAC9WKJ7"/>
<dbReference type="InterPro" id="IPR002528">
    <property type="entry name" value="MATE_fam"/>
</dbReference>
<feature type="transmembrane region" description="Helical" evidence="13">
    <location>
        <begin position="256"/>
        <end position="280"/>
    </location>
</feature>
<protein>
    <recommendedName>
        <fullName evidence="4">Probable multidrug resistance protein NorM</fullName>
    </recommendedName>
    <alternativeName>
        <fullName evidence="12">Multidrug-efflux transporter</fullName>
    </alternativeName>
</protein>
<evidence type="ECO:0000256" key="5">
    <source>
        <dbReference type="ARBA" id="ARBA00022448"/>
    </source>
</evidence>
<proteinExistence type="inferred from homology"/>
<feature type="transmembrane region" description="Helical" evidence="13">
    <location>
        <begin position="339"/>
        <end position="357"/>
    </location>
</feature>
<dbReference type="GO" id="GO:0005886">
    <property type="term" value="C:plasma membrane"/>
    <property type="evidence" value="ECO:0007669"/>
    <property type="project" value="UniProtKB-SubCell"/>
</dbReference>
<keyword evidence="11 13" id="KW-0472">Membrane</keyword>
<feature type="transmembrane region" description="Helical" evidence="13">
    <location>
        <begin position="414"/>
        <end position="435"/>
    </location>
</feature>
<keyword evidence="7" id="KW-1003">Cell membrane</keyword>
<evidence type="ECO:0000256" key="3">
    <source>
        <dbReference type="ARBA" id="ARBA00010199"/>
    </source>
</evidence>
<feature type="transmembrane region" description="Helical" evidence="13">
    <location>
        <begin position="74"/>
        <end position="96"/>
    </location>
</feature>
<feature type="transmembrane region" description="Helical" evidence="13">
    <location>
        <begin position="186"/>
        <end position="208"/>
    </location>
</feature>
<sequence>MNLDKKIIASLGVNKVEDKRKTLDLLEGKIGKTFILLAIPILMAMLMQTFFNIVDTYFVSRLGTDAIAAMGLTFPIFMLSISLGSGVSIGISSLIARNIGAGEREKSFLAAANGLLLAVAMGLFFFVFGITIVNPMLRFIGAEGEVFRMAKIYIMIIAMTMPIKFLLAAIDGIFRGEGKTQLSMVALISSSVVNIILDPLLIFGIGPFPRLEVAGAAIATAIAWTVGVSIGILFILKNKSSIILKSYHFRWKWEYIRNVLAVGLPSSVAQGAIAFTMVFINKFAMDFSQEAVAAYALGFRIDSITILPGVAFGGATIAMLGQNFGAKNYYRVEGIFRKATVYAVVVMGGLAVLVWIFPKPLLMIFLEDSGDGISEVLRQGTSYLRIMALSYIFIGMGMVSNASFQAIGRGIPTFITTAIRFFILAIPLSYTLAYLFKLETIGIWLGLSISNIFFGFVSRYWFLYFFSKRYGCKKQLP</sequence>
<evidence type="ECO:0000256" key="6">
    <source>
        <dbReference type="ARBA" id="ARBA00022449"/>
    </source>
</evidence>
<dbReference type="PIRSF" id="PIRSF006603">
    <property type="entry name" value="DinF"/>
    <property type="match status" value="1"/>
</dbReference>
<dbReference type="EMBL" id="CP020559">
    <property type="protein sequence ID" value="ARE89745.1"/>
    <property type="molecule type" value="Genomic_DNA"/>
</dbReference>
<keyword evidence="9 13" id="KW-1133">Transmembrane helix</keyword>
<dbReference type="GO" id="GO:0042910">
    <property type="term" value="F:xenobiotic transmembrane transporter activity"/>
    <property type="evidence" value="ECO:0007669"/>
    <property type="project" value="InterPro"/>
</dbReference>
<feature type="transmembrane region" description="Helical" evidence="13">
    <location>
        <begin position="292"/>
        <end position="318"/>
    </location>
</feature>
<dbReference type="PANTHER" id="PTHR43298">
    <property type="entry name" value="MULTIDRUG RESISTANCE PROTEIN NORM-RELATED"/>
    <property type="match status" value="1"/>
</dbReference>
<feature type="transmembrane region" description="Helical" evidence="13">
    <location>
        <begin position="441"/>
        <end position="466"/>
    </location>
</feature>
<evidence type="ECO:0000256" key="8">
    <source>
        <dbReference type="ARBA" id="ARBA00022692"/>
    </source>
</evidence>
<feature type="transmembrane region" description="Helical" evidence="13">
    <location>
        <begin position="108"/>
        <end position="132"/>
    </location>
</feature>
<evidence type="ECO:0000256" key="12">
    <source>
        <dbReference type="ARBA" id="ARBA00031636"/>
    </source>
</evidence>
<feature type="transmembrane region" description="Helical" evidence="13">
    <location>
        <begin position="34"/>
        <end position="54"/>
    </location>
</feature>
<evidence type="ECO:0000256" key="13">
    <source>
        <dbReference type="SAM" id="Phobius"/>
    </source>
</evidence>
<name>A0AAC9WKJ7_9CLOT</name>
<dbReference type="Proteomes" id="UP000192478">
    <property type="component" value="Chromosome"/>
</dbReference>
<evidence type="ECO:0000256" key="10">
    <source>
        <dbReference type="ARBA" id="ARBA00023065"/>
    </source>
</evidence>
<evidence type="ECO:0000256" key="7">
    <source>
        <dbReference type="ARBA" id="ARBA00022475"/>
    </source>
</evidence>
<feature type="transmembrane region" description="Helical" evidence="13">
    <location>
        <begin position="214"/>
        <end position="236"/>
    </location>
</feature>
<dbReference type="InterPro" id="IPR048279">
    <property type="entry name" value="MdtK-like"/>
</dbReference>
<evidence type="ECO:0000256" key="4">
    <source>
        <dbReference type="ARBA" id="ARBA00020268"/>
    </source>
</evidence>
<dbReference type="PANTHER" id="PTHR43298:SF2">
    <property type="entry name" value="FMN_FAD EXPORTER YEEO-RELATED"/>
    <property type="match status" value="1"/>
</dbReference>
<reference evidence="14 15" key="1">
    <citation type="submission" date="2017-03" db="EMBL/GenBank/DDBJ databases">
        <title>Complete sequence of Clostridium formicaceticum DSM 92.</title>
        <authorList>
            <person name="Poehlein A."/>
            <person name="Karl M."/>
            <person name="Bengelsdorf F.R."/>
            <person name="Duerre P."/>
            <person name="Daniel R."/>
        </authorList>
    </citation>
    <scope>NUCLEOTIDE SEQUENCE [LARGE SCALE GENOMIC DNA]</scope>
    <source>
        <strain evidence="14 15">DSM 92</strain>
    </source>
</reference>
<keyword evidence="10" id="KW-0406">Ion transport</keyword>
<evidence type="ECO:0000256" key="9">
    <source>
        <dbReference type="ARBA" id="ARBA00022989"/>
    </source>
</evidence>
<evidence type="ECO:0000256" key="11">
    <source>
        <dbReference type="ARBA" id="ARBA00023136"/>
    </source>
</evidence>
<comment type="similarity">
    <text evidence="3">Belongs to the multi antimicrobial extrusion (MATE) (TC 2.A.66.1) family.</text>
</comment>